<dbReference type="InterPro" id="IPR008030">
    <property type="entry name" value="NmrA-like"/>
</dbReference>
<reference evidence="2 3" key="1">
    <citation type="submission" date="2020-07" db="EMBL/GenBank/DDBJ databases">
        <title>Sequencing the genomes of 1000 actinobacteria strains.</title>
        <authorList>
            <person name="Klenk H.-P."/>
        </authorList>
    </citation>
    <scope>NUCLEOTIDE SEQUENCE [LARGE SCALE GENOMIC DNA]</scope>
    <source>
        <strain evidence="2 3">DSM 102047</strain>
    </source>
</reference>
<protein>
    <submittedName>
        <fullName evidence="2">Uncharacterized protein YbjT (DUF2867 family)</fullName>
    </submittedName>
</protein>
<dbReference type="InterPro" id="IPR052718">
    <property type="entry name" value="NmrA-type_oxidoreductase"/>
</dbReference>
<dbReference type="PANTHER" id="PTHR47129:SF1">
    <property type="entry name" value="NMRA-LIKE DOMAIN-CONTAINING PROTEIN"/>
    <property type="match status" value="1"/>
</dbReference>
<dbReference type="SUPFAM" id="SSF51735">
    <property type="entry name" value="NAD(P)-binding Rossmann-fold domains"/>
    <property type="match status" value="1"/>
</dbReference>
<dbReference type="InterPro" id="IPR036291">
    <property type="entry name" value="NAD(P)-bd_dom_sf"/>
</dbReference>
<dbReference type="Proteomes" id="UP000521748">
    <property type="component" value="Unassembled WGS sequence"/>
</dbReference>
<feature type="domain" description="NmrA-like" evidence="1">
    <location>
        <begin position="3"/>
        <end position="227"/>
    </location>
</feature>
<comment type="caution">
    <text evidence="2">The sequence shown here is derived from an EMBL/GenBank/DDBJ whole genome shotgun (WGS) entry which is preliminary data.</text>
</comment>
<sequence>MSTELAVTGATGHIGGLVATLLSEAGASQRLLLRNPQGVNQLPGASVHRFSGYTDAEAAHKALTGVETLFMVSAAEAPDRLEQHFTFINAAAEAGVQRIVYTSFLGASPEATFTLARDHWATEQHILGKGLEYTFLRDNFYLDVLSVFADQQGVIRGPAGEGKVAGVARADVARVAAKILLQPAEHLNTVYDLTGPEALSFAEISTIIGEATGRETSFQNETVEEAYASRAVFNAERWELDAWVSTYTAIATGELAEVTNTVREITGQAPTSLRDLLRTAS</sequence>
<evidence type="ECO:0000259" key="1">
    <source>
        <dbReference type="Pfam" id="PF05368"/>
    </source>
</evidence>
<dbReference type="PANTHER" id="PTHR47129">
    <property type="entry name" value="QUINONE OXIDOREDUCTASE 2"/>
    <property type="match status" value="1"/>
</dbReference>
<dbReference type="RefSeq" id="WP_179389491.1">
    <property type="nucleotide sequence ID" value="NZ_JACBYQ010000002.1"/>
</dbReference>
<organism evidence="2 3">
    <name type="scientific">Psychromicrobium silvestre</name>
    <dbReference type="NCBI Taxonomy" id="1645614"/>
    <lineage>
        <taxon>Bacteria</taxon>
        <taxon>Bacillati</taxon>
        <taxon>Actinomycetota</taxon>
        <taxon>Actinomycetes</taxon>
        <taxon>Micrococcales</taxon>
        <taxon>Micrococcaceae</taxon>
        <taxon>Psychromicrobium</taxon>
    </lineage>
</organism>
<evidence type="ECO:0000313" key="2">
    <source>
        <dbReference type="EMBL" id="NYE95751.1"/>
    </source>
</evidence>
<dbReference type="Gene3D" id="3.40.50.720">
    <property type="entry name" value="NAD(P)-binding Rossmann-like Domain"/>
    <property type="match status" value="1"/>
</dbReference>
<dbReference type="Gene3D" id="3.90.25.10">
    <property type="entry name" value="UDP-galactose 4-epimerase, domain 1"/>
    <property type="match status" value="1"/>
</dbReference>
<proteinExistence type="predicted"/>
<gene>
    <name evidence="2" type="ORF">FHU41_002001</name>
</gene>
<dbReference type="CDD" id="cd05269">
    <property type="entry name" value="TMR_SDR_a"/>
    <property type="match status" value="1"/>
</dbReference>
<dbReference type="EMBL" id="JACBYQ010000002">
    <property type="protein sequence ID" value="NYE95751.1"/>
    <property type="molecule type" value="Genomic_DNA"/>
</dbReference>
<name>A0A7Y9S897_9MICC</name>
<dbReference type="Pfam" id="PF05368">
    <property type="entry name" value="NmrA"/>
    <property type="match status" value="1"/>
</dbReference>
<dbReference type="AlphaFoldDB" id="A0A7Y9S897"/>
<evidence type="ECO:0000313" key="3">
    <source>
        <dbReference type="Proteomes" id="UP000521748"/>
    </source>
</evidence>
<keyword evidence="3" id="KW-1185">Reference proteome</keyword>
<accession>A0A7Y9S897</accession>